<dbReference type="AlphaFoldDB" id="A0A5J4U434"/>
<evidence type="ECO:0000313" key="1">
    <source>
        <dbReference type="EMBL" id="KAA6365043.1"/>
    </source>
</evidence>
<evidence type="ECO:0000313" key="2">
    <source>
        <dbReference type="Proteomes" id="UP000324800"/>
    </source>
</evidence>
<sequence>DSTFLGEAYTSIGSAIRAYPTGPSTIDVEGVVFKGQGDGQGTNGGAVYADMRQFDVQMSFKRCIFIGNKADYGSNVFIRYASTSQRINRNSFIGCTSIAGNIHNQDISVCYSIGDNDDEIFIDERDLIHSSWNRQKSEGIIRFISNSDNDNTFDPIIECGSISNPCQTFSQLSKFMKTLSESIDESAQRIETIIFGEGIFTSSLIDLSLTHSSIVNIVGCGENQTDLKSQPNIQNVMIIGQFGQSIVIERLSLIMSPSASKMGFIRTSGAEAGVVIQDVRVQGYLETDPIKTVLEPQFLFQIEGFIHLYDVIFEHIYLRSGSILQVIGLRRTDGDNRMEWLGKTSIGIYKTEQNFNTISNDLYSDDAEIYDSLTNHGLINVYNLNLRNIDTINAGQIEISGIFVQKCHSAVGSVITVNRVTLDLSESIFQETLCFGNMIYLNQTQSTIRDCTFKGYNDSFIDISSISGLDEEIEQSNELCPINPNFFSSAIHALVYIYK</sequence>
<accession>A0A5J4U434</accession>
<feature type="non-terminal residue" evidence="1">
    <location>
        <position position="499"/>
    </location>
</feature>
<protein>
    <submittedName>
        <fullName evidence="1">Uncharacterized protein</fullName>
    </submittedName>
</protein>
<organism evidence="1 2">
    <name type="scientific">Streblomastix strix</name>
    <dbReference type="NCBI Taxonomy" id="222440"/>
    <lineage>
        <taxon>Eukaryota</taxon>
        <taxon>Metamonada</taxon>
        <taxon>Preaxostyla</taxon>
        <taxon>Oxymonadida</taxon>
        <taxon>Streblomastigidae</taxon>
        <taxon>Streblomastix</taxon>
    </lineage>
</organism>
<reference evidence="1 2" key="1">
    <citation type="submission" date="2019-03" db="EMBL/GenBank/DDBJ databases">
        <title>Single cell metagenomics reveals metabolic interactions within the superorganism composed of flagellate Streblomastix strix and complex community of Bacteroidetes bacteria on its surface.</title>
        <authorList>
            <person name="Treitli S.C."/>
            <person name="Kolisko M."/>
            <person name="Husnik F."/>
            <person name="Keeling P."/>
            <person name="Hampl V."/>
        </authorList>
    </citation>
    <scope>NUCLEOTIDE SEQUENCE [LARGE SCALE GENOMIC DNA]</scope>
    <source>
        <strain evidence="1">ST1C</strain>
    </source>
</reference>
<feature type="non-terminal residue" evidence="1">
    <location>
        <position position="1"/>
    </location>
</feature>
<name>A0A5J4U434_9EUKA</name>
<comment type="caution">
    <text evidence="1">The sequence shown here is derived from an EMBL/GenBank/DDBJ whole genome shotgun (WGS) entry which is preliminary data.</text>
</comment>
<dbReference type="EMBL" id="SNRW01020916">
    <property type="protein sequence ID" value="KAA6365043.1"/>
    <property type="molecule type" value="Genomic_DNA"/>
</dbReference>
<dbReference type="Proteomes" id="UP000324800">
    <property type="component" value="Unassembled WGS sequence"/>
</dbReference>
<proteinExistence type="predicted"/>
<gene>
    <name evidence="1" type="ORF">EZS28_039430</name>
</gene>